<evidence type="ECO:0000313" key="3">
    <source>
        <dbReference type="Proteomes" id="UP000004750"/>
    </source>
</evidence>
<dbReference type="STRING" id="797473.HMPREF9080_00942"/>
<dbReference type="HOGENOM" id="CLU_2895719_0_0_6"/>
<protein>
    <submittedName>
        <fullName evidence="2">Uncharacterized protein</fullName>
    </submittedName>
</protein>
<sequence>MPFSKILSCTKPTAKHSSHPCLSPVVSPRLVGIFVAKKKAREPDTGAQKVKQRRLPLRNLLT</sequence>
<comment type="caution">
    <text evidence="2">The sequence shown here is derived from an EMBL/GenBank/DDBJ whole genome shotgun (WGS) entry which is preliminary data.</text>
</comment>
<dbReference type="Proteomes" id="UP000004750">
    <property type="component" value="Unassembled WGS sequence"/>
</dbReference>
<evidence type="ECO:0000313" key="2">
    <source>
        <dbReference type="EMBL" id="EHM55138.1"/>
    </source>
</evidence>
<reference evidence="2 3" key="1">
    <citation type="submission" date="2011-08" db="EMBL/GenBank/DDBJ databases">
        <authorList>
            <person name="Weinstock G."/>
            <person name="Sodergren E."/>
            <person name="Clifton S."/>
            <person name="Fulton L."/>
            <person name="Fulton B."/>
            <person name="Courtney L."/>
            <person name="Fronick C."/>
            <person name="Harrison M."/>
            <person name="Strong C."/>
            <person name="Farmer C."/>
            <person name="Delahaunty K."/>
            <person name="Markovic C."/>
            <person name="Hall O."/>
            <person name="Minx P."/>
            <person name="Tomlinson C."/>
            <person name="Mitreva M."/>
            <person name="Hou S."/>
            <person name="Chen J."/>
            <person name="Wollam A."/>
            <person name="Pepin K.H."/>
            <person name="Johnson M."/>
            <person name="Bhonagiri V."/>
            <person name="Zhang X."/>
            <person name="Suruliraj S."/>
            <person name="Warren W."/>
            <person name="Chinwalla A."/>
            <person name="Mardis E.R."/>
            <person name="Wilson R.K."/>
        </authorList>
    </citation>
    <scope>NUCLEOTIDE SEQUENCE [LARGE SCALE GENOMIC DNA]</scope>
    <source>
        <strain evidence="2 3">F0432</strain>
    </source>
</reference>
<accession>G9ZDV8</accession>
<gene>
    <name evidence="2" type="ORF">HMPREF9080_00942</name>
</gene>
<dbReference type="AlphaFoldDB" id="G9ZDV8"/>
<proteinExistence type="predicted"/>
<evidence type="ECO:0000256" key="1">
    <source>
        <dbReference type="SAM" id="MobiDB-lite"/>
    </source>
</evidence>
<feature type="region of interest" description="Disordered" evidence="1">
    <location>
        <begin position="1"/>
        <end position="21"/>
    </location>
</feature>
<organism evidence="2 3">
    <name type="scientific">Cardiobacterium valvarum F0432</name>
    <dbReference type="NCBI Taxonomy" id="797473"/>
    <lineage>
        <taxon>Bacteria</taxon>
        <taxon>Pseudomonadati</taxon>
        <taxon>Pseudomonadota</taxon>
        <taxon>Gammaproteobacteria</taxon>
        <taxon>Cardiobacteriales</taxon>
        <taxon>Cardiobacteriaceae</taxon>
        <taxon>Cardiobacterium</taxon>
    </lineage>
</organism>
<feature type="region of interest" description="Disordered" evidence="1">
    <location>
        <begin position="41"/>
        <end position="62"/>
    </location>
</feature>
<dbReference type="EMBL" id="AGCM01000047">
    <property type="protein sequence ID" value="EHM55138.1"/>
    <property type="molecule type" value="Genomic_DNA"/>
</dbReference>
<name>G9ZDV8_9GAMM</name>